<dbReference type="InterPro" id="IPR010809">
    <property type="entry name" value="FliD_C"/>
</dbReference>
<dbReference type="Pfam" id="PF07195">
    <property type="entry name" value="FliD_C"/>
    <property type="match status" value="1"/>
</dbReference>
<comment type="function">
    <text evidence="6">Required for morphogenesis and for the elongation of the flagellar filament by facilitating polymerization of the flagellin monomers at the tip of growing filament. Forms a capping structure, which prevents flagellin subunits (transported through the central channel of the flagellum) from leaking out without polymerization at the distal end.</text>
</comment>
<accession>M6UIY9</accession>
<comment type="similarity">
    <text evidence="2 6">Belongs to the FliD family.</text>
</comment>
<evidence type="ECO:0000256" key="5">
    <source>
        <dbReference type="ARBA" id="ARBA00023143"/>
    </source>
</evidence>
<dbReference type="AlphaFoldDB" id="M6UIY9"/>
<keyword evidence="5 6" id="KW-0975">Bacterial flagellum</keyword>
<organism evidence="9 10">
    <name type="scientific">Leptospira noguchii serovar Autumnalis str. ZUN142</name>
    <dbReference type="NCBI Taxonomy" id="1085540"/>
    <lineage>
        <taxon>Bacteria</taxon>
        <taxon>Pseudomonadati</taxon>
        <taxon>Spirochaetota</taxon>
        <taxon>Spirochaetia</taxon>
        <taxon>Leptospirales</taxon>
        <taxon>Leptospiraceae</taxon>
        <taxon>Leptospira</taxon>
    </lineage>
</organism>
<dbReference type="InterPro" id="IPR003481">
    <property type="entry name" value="FliD_N"/>
</dbReference>
<feature type="domain" description="Flagellar hook-associated protein 2 N-terminal" evidence="7">
    <location>
        <begin position="11"/>
        <end position="108"/>
    </location>
</feature>
<dbReference type="GO" id="GO:0071973">
    <property type="term" value="P:bacterial-type flagellum-dependent cell motility"/>
    <property type="evidence" value="ECO:0007669"/>
    <property type="project" value="TreeGrafter"/>
</dbReference>
<evidence type="ECO:0000259" key="7">
    <source>
        <dbReference type="Pfam" id="PF02465"/>
    </source>
</evidence>
<dbReference type="EMBL" id="AHOP02000006">
    <property type="protein sequence ID" value="EMO42791.1"/>
    <property type="molecule type" value="Genomic_DNA"/>
</dbReference>
<dbReference type="GO" id="GO:0009424">
    <property type="term" value="C:bacterial-type flagellum hook"/>
    <property type="evidence" value="ECO:0007669"/>
    <property type="project" value="UniProtKB-UniRule"/>
</dbReference>
<comment type="subcellular location">
    <subcellularLocation>
        <location evidence="1">Bacterial flagellum</location>
    </subcellularLocation>
    <subcellularLocation>
        <location evidence="6">Periplasm</location>
    </subcellularLocation>
    <subcellularLocation>
        <location evidence="6">Periplasmic flagellum</location>
    </subcellularLocation>
</comment>
<keyword evidence="4 6" id="KW-0175">Coiled coil</keyword>
<evidence type="ECO:0000256" key="1">
    <source>
        <dbReference type="ARBA" id="ARBA00004365"/>
    </source>
</evidence>
<keyword evidence="9" id="KW-0282">Flagellum</keyword>
<proteinExistence type="inferred from homology"/>
<reference evidence="9 10" key="1">
    <citation type="submission" date="2013-01" db="EMBL/GenBank/DDBJ databases">
        <authorList>
            <person name="Harkins D.M."/>
            <person name="Durkin A.S."/>
            <person name="Brinkac L.M."/>
            <person name="Haft D.H."/>
            <person name="Selengut J.D."/>
            <person name="Sanka R."/>
            <person name="DePew J."/>
            <person name="Purushe J."/>
            <person name="Matthias M.A."/>
            <person name="Vinetz J.M."/>
            <person name="Sutton G.G."/>
            <person name="Nierman W.C."/>
            <person name="Fouts D.E."/>
        </authorList>
    </citation>
    <scope>NUCLEOTIDE SEQUENCE [LARGE SCALE GENOMIC DNA]</scope>
    <source>
        <strain evidence="9 10">ZUN142</strain>
    </source>
</reference>
<keyword evidence="6" id="KW-0574">Periplasm</keyword>
<gene>
    <name evidence="9" type="primary">fliD</name>
    <name evidence="9" type="ORF">LEP1GSC186_1543</name>
</gene>
<evidence type="ECO:0000259" key="8">
    <source>
        <dbReference type="Pfam" id="PF07195"/>
    </source>
</evidence>
<evidence type="ECO:0000256" key="4">
    <source>
        <dbReference type="ARBA" id="ARBA00023054"/>
    </source>
</evidence>
<comment type="caution">
    <text evidence="9">The sequence shown here is derived from an EMBL/GenBank/DDBJ whole genome shotgun (WGS) entry which is preliminary data.</text>
</comment>
<feature type="domain" description="Flagellar hook-associated protein 2 C-terminal" evidence="8">
    <location>
        <begin position="363"/>
        <end position="623"/>
    </location>
</feature>
<keyword evidence="9" id="KW-0966">Cell projection</keyword>
<dbReference type="GO" id="GO:0009421">
    <property type="term" value="C:bacterial-type flagellum filament cap"/>
    <property type="evidence" value="ECO:0007669"/>
    <property type="project" value="InterPro"/>
</dbReference>
<feature type="coiled-coil region" evidence="6">
    <location>
        <begin position="580"/>
        <end position="607"/>
    </location>
</feature>
<dbReference type="InterPro" id="IPR040026">
    <property type="entry name" value="FliD"/>
</dbReference>
<dbReference type="Pfam" id="PF02465">
    <property type="entry name" value="FliD_N"/>
    <property type="match status" value="1"/>
</dbReference>
<dbReference type="PANTHER" id="PTHR30288:SF0">
    <property type="entry name" value="FLAGELLAR HOOK-ASSOCIATED PROTEIN 2"/>
    <property type="match status" value="1"/>
</dbReference>
<name>M6UIY9_9LEPT</name>
<evidence type="ECO:0000313" key="9">
    <source>
        <dbReference type="EMBL" id="EMO42791.1"/>
    </source>
</evidence>
<dbReference type="RefSeq" id="WP_004435347.1">
    <property type="nucleotide sequence ID" value="NZ_AHOP02000006.1"/>
</dbReference>
<evidence type="ECO:0000256" key="2">
    <source>
        <dbReference type="ARBA" id="ARBA00009764"/>
    </source>
</evidence>
<sequence>MPAFTIPGLSSGQDTNLIVKKLVELEAKPIRRLEQQNSFNKAQSKAWSDLKTVTTDLQEKTRALISFTAPFAMKSIVSEPEGIISGDASRSASSGKRRIEIKELATSHQISGEKTDVNKQIPAGKFKIFSGDSEKEIEFSGGTIRDLASSIKISAAGLVNTGLVKVDGDNYVLTLTATSSGKDRKLKFEDSNGVLQAANLVGATEPADPSKELNFFPEADQIQVFQPEKYGIPSDSKPVFKEENGKKWMEIASVGSFQFGIPTTEFKKNTKIELTTSTEFAPEDKLELGILYKENDKEKMIFETASKENGKVILNLKNFPSGQKVHKILLANSSGKTIILDSFHIIIPGEFKGAKPSKEITEAKDAVFLVDGIEVNRPKNEGLTDVLDGVSLNLHKKTEGPVNIDIKTDSDKGIEMIKEFVAAYNTVLKFSKESTAVDKNATVQDGKEEGAEIGQSFWEGKTKTGLLSGEHTVIRLIAGMKTVASSSYPVSGENPVRMLSDIGINTGKVGSKWADIQDGFLILDEDKLRSKLAENPDSVRNLFAIDTNLDARMDTGVAVDLLEHIKPYTQYAGGLVSGKIKMLEEQVADNNKKIKEFENHLVSYEKKLKSKFLYMEQGVGKNKAVGAYLNNNLKGARNE</sequence>
<dbReference type="GO" id="GO:0055040">
    <property type="term" value="C:periplasmic flagellum"/>
    <property type="evidence" value="ECO:0007669"/>
    <property type="project" value="UniProtKB-SubCell"/>
</dbReference>
<dbReference type="Proteomes" id="UP000012153">
    <property type="component" value="Unassembled WGS sequence"/>
</dbReference>
<evidence type="ECO:0000256" key="6">
    <source>
        <dbReference type="RuleBase" id="RU362066"/>
    </source>
</evidence>
<evidence type="ECO:0000256" key="3">
    <source>
        <dbReference type="ARBA" id="ARBA00011255"/>
    </source>
</evidence>
<protein>
    <recommendedName>
        <fullName evidence="6">Flagellar hook-associated protein 2</fullName>
        <shortName evidence="6">HAP2</shortName>
    </recommendedName>
    <alternativeName>
        <fullName evidence="6">Flagellar cap protein</fullName>
    </alternativeName>
</protein>
<comment type="subunit">
    <text evidence="3 6">Homopentamer.</text>
</comment>
<keyword evidence="9" id="KW-0969">Cilium</keyword>
<dbReference type="GO" id="GO:0007155">
    <property type="term" value="P:cell adhesion"/>
    <property type="evidence" value="ECO:0007669"/>
    <property type="project" value="InterPro"/>
</dbReference>
<evidence type="ECO:0000313" key="10">
    <source>
        <dbReference type="Proteomes" id="UP000012153"/>
    </source>
</evidence>
<dbReference type="PANTHER" id="PTHR30288">
    <property type="entry name" value="FLAGELLAR CAP/ASSEMBLY PROTEIN FLID"/>
    <property type="match status" value="1"/>
</dbReference>